<gene>
    <name evidence="2" type="ORF">PENTCL1PPCAC_14992</name>
</gene>
<accession>A0AAV5TB88</accession>
<organism evidence="2 3">
    <name type="scientific">Pristionchus entomophagus</name>
    <dbReference type="NCBI Taxonomy" id="358040"/>
    <lineage>
        <taxon>Eukaryota</taxon>
        <taxon>Metazoa</taxon>
        <taxon>Ecdysozoa</taxon>
        <taxon>Nematoda</taxon>
        <taxon>Chromadorea</taxon>
        <taxon>Rhabditida</taxon>
        <taxon>Rhabditina</taxon>
        <taxon>Diplogasteromorpha</taxon>
        <taxon>Diplogasteroidea</taxon>
        <taxon>Neodiplogasteridae</taxon>
        <taxon>Pristionchus</taxon>
    </lineage>
</organism>
<dbReference type="Proteomes" id="UP001432027">
    <property type="component" value="Unassembled WGS sequence"/>
</dbReference>
<keyword evidence="1" id="KW-1015">Disulfide bond</keyword>
<evidence type="ECO:0000256" key="1">
    <source>
        <dbReference type="ARBA" id="ARBA00023157"/>
    </source>
</evidence>
<dbReference type="EMBL" id="BTSX01000004">
    <property type="protein sequence ID" value="GMS92817.1"/>
    <property type="molecule type" value="Genomic_DNA"/>
</dbReference>
<feature type="non-terminal residue" evidence="2">
    <location>
        <position position="66"/>
    </location>
</feature>
<dbReference type="PANTHER" id="PTHR22991:SF40">
    <property type="entry name" value="PROTEIN CBG13490"/>
    <property type="match status" value="1"/>
</dbReference>
<evidence type="ECO:0000313" key="2">
    <source>
        <dbReference type="EMBL" id="GMS92817.1"/>
    </source>
</evidence>
<reference evidence="2" key="1">
    <citation type="submission" date="2023-10" db="EMBL/GenBank/DDBJ databases">
        <title>Genome assembly of Pristionchus species.</title>
        <authorList>
            <person name="Yoshida K."/>
            <person name="Sommer R.J."/>
        </authorList>
    </citation>
    <scope>NUCLEOTIDE SEQUENCE</scope>
    <source>
        <strain evidence="2">RS0144</strain>
    </source>
</reference>
<evidence type="ECO:0008006" key="4">
    <source>
        <dbReference type="Google" id="ProtNLM"/>
    </source>
</evidence>
<comment type="caution">
    <text evidence="2">The sequence shown here is derived from an EMBL/GenBank/DDBJ whole genome shotgun (WGS) entry which is preliminary data.</text>
</comment>
<evidence type="ECO:0000313" key="3">
    <source>
        <dbReference type="Proteomes" id="UP001432027"/>
    </source>
</evidence>
<proteinExistence type="predicted"/>
<dbReference type="InterPro" id="IPR050976">
    <property type="entry name" value="Snaclec"/>
</dbReference>
<dbReference type="PANTHER" id="PTHR22991">
    <property type="entry name" value="PROTEIN CBG13490"/>
    <property type="match status" value="1"/>
</dbReference>
<name>A0AAV5TB88_9BILA</name>
<keyword evidence="3" id="KW-1185">Reference proteome</keyword>
<sequence>EFQTVHSHVCNSTSKKWQWVDGSSLDYKPAHVQYSPALDKDCLTDVAWDIHPDGYWSYGGAGNPIS</sequence>
<protein>
    <recommendedName>
        <fullName evidence="4">C-type lectin</fullName>
    </recommendedName>
</protein>
<feature type="non-terminal residue" evidence="2">
    <location>
        <position position="1"/>
    </location>
</feature>
<dbReference type="AlphaFoldDB" id="A0AAV5TB88"/>